<dbReference type="Proteomes" id="UP001244427">
    <property type="component" value="Unassembled WGS sequence"/>
</dbReference>
<organism evidence="3 4">
    <name type="scientific">Microbacterium natoriense</name>
    <dbReference type="NCBI Taxonomy" id="284570"/>
    <lineage>
        <taxon>Bacteria</taxon>
        <taxon>Bacillati</taxon>
        <taxon>Actinomycetota</taxon>
        <taxon>Actinomycetes</taxon>
        <taxon>Micrococcales</taxon>
        <taxon>Microbacteriaceae</taxon>
        <taxon>Microbacterium</taxon>
    </lineage>
</organism>
<dbReference type="Pfam" id="PF00480">
    <property type="entry name" value="ROK"/>
    <property type="match status" value="1"/>
</dbReference>
<keyword evidence="3" id="KW-0418">Kinase</keyword>
<sequence>MPTPPTGTSVVRAINARAALRLLLDRGPLSRPEIAALLAVSKPTASHLLTQLRESGLVKSDGNRDGAVGRAAELFSANETAAYAAAMDVTPERTEAVVIDFAGSVIGAFSLDTQDGVEVDPAAQVQRALTGACADAGIAATAVRRVVIGIQGAIDPTSDRLRFAAHLPGWQRPGLTVALQDSVGAPVDIENDVNLVAIAERAHGVATRDDSFVELWVSDGIGMGLMFGGRVHRGLTGGAGEIAELPVPGAPVPQETNEFGASGMQALAGAPALGRVLAEHGFSADTAVQAMTEAVAAGGDGAASALDEIASRLALGLSAVVAIVDPDLIVLAGDIALAGGERLRSLVQHHLHATVVARPPVLLSSLDGNPVLDGALRLVLERVQDEVLDTVSGGQSKPAGDD</sequence>
<comment type="similarity">
    <text evidence="1">Belongs to the ROK (NagC/XylR) family.</text>
</comment>
<comment type="caution">
    <text evidence="3">The sequence shown here is derived from an EMBL/GenBank/DDBJ whole genome shotgun (WGS) entry which is preliminary data.</text>
</comment>
<protein>
    <submittedName>
        <fullName evidence="3">NBD/HSP70 family sugar kinase</fullName>
    </submittedName>
</protein>
<dbReference type="InterPro" id="IPR043129">
    <property type="entry name" value="ATPase_NBD"/>
</dbReference>
<name>A0AAW8F169_9MICO</name>
<dbReference type="Gene3D" id="1.10.10.10">
    <property type="entry name" value="Winged helix-like DNA-binding domain superfamily/Winged helix DNA-binding domain"/>
    <property type="match status" value="1"/>
</dbReference>
<feature type="domain" description="HTH arsR-type" evidence="2">
    <location>
        <begin position="20"/>
        <end position="60"/>
    </location>
</feature>
<dbReference type="Pfam" id="PF01022">
    <property type="entry name" value="HTH_5"/>
    <property type="match status" value="1"/>
</dbReference>
<dbReference type="InterPro" id="IPR001845">
    <property type="entry name" value="HTH_ArsR_DNA-bd_dom"/>
</dbReference>
<evidence type="ECO:0000313" key="3">
    <source>
        <dbReference type="EMBL" id="MDQ0649341.1"/>
    </source>
</evidence>
<gene>
    <name evidence="3" type="ORF">QFZ53_003537</name>
</gene>
<dbReference type="AlphaFoldDB" id="A0AAW8F169"/>
<dbReference type="EMBL" id="JAUSXV010000001">
    <property type="protein sequence ID" value="MDQ0649341.1"/>
    <property type="molecule type" value="Genomic_DNA"/>
</dbReference>
<dbReference type="RefSeq" id="WP_307298628.1">
    <property type="nucleotide sequence ID" value="NZ_JAUSXV010000001.1"/>
</dbReference>
<dbReference type="PANTHER" id="PTHR18964">
    <property type="entry name" value="ROK (REPRESSOR, ORF, KINASE) FAMILY"/>
    <property type="match status" value="1"/>
</dbReference>
<dbReference type="SUPFAM" id="SSF46785">
    <property type="entry name" value="Winged helix' DNA-binding domain"/>
    <property type="match status" value="1"/>
</dbReference>
<dbReference type="CDD" id="cd00090">
    <property type="entry name" value="HTH_ARSR"/>
    <property type="match status" value="1"/>
</dbReference>
<dbReference type="PANTHER" id="PTHR18964:SF149">
    <property type="entry name" value="BIFUNCTIONAL UDP-N-ACETYLGLUCOSAMINE 2-EPIMERASE_N-ACETYLMANNOSAMINE KINASE"/>
    <property type="match status" value="1"/>
</dbReference>
<dbReference type="GO" id="GO:0003700">
    <property type="term" value="F:DNA-binding transcription factor activity"/>
    <property type="evidence" value="ECO:0007669"/>
    <property type="project" value="InterPro"/>
</dbReference>
<evidence type="ECO:0000259" key="2">
    <source>
        <dbReference type="Pfam" id="PF01022"/>
    </source>
</evidence>
<dbReference type="InterPro" id="IPR036388">
    <property type="entry name" value="WH-like_DNA-bd_sf"/>
</dbReference>
<keyword evidence="3" id="KW-0808">Transferase</keyword>
<accession>A0AAW8F169</accession>
<dbReference type="InterPro" id="IPR000600">
    <property type="entry name" value="ROK"/>
</dbReference>
<evidence type="ECO:0000313" key="4">
    <source>
        <dbReference type="Proteomes" id="UP001244427"/>
    </source>
</evidence>
<reference evidence="3 4" key="1">
    <citation type="submission" date="2023-07" db="EMBL/GenBank/DDBJ databases">
        <title>Comparative genomics of wheat-associated soil bacteria to identify genetic determinants of phenazine resistance.</title>
        <authorList>
            <person name="Mouncey N."/>
        </authorList>
    </citation>
    <scope>NUCLEOTIDE SEQUENCE [LARGE SCALE GENOMIC DNA]</scope>
    <source>
        <strain evidence="3 4">W4I9-1</strain>
    </source>
</reference>
<dbReference type="GO" id="GO:0016301">
    <property type="term" value="F:kinase activity"/>
    <property type="evidence" value="ECO:0007669"/>
    <property type="project" value="UniProtKB-KW"/>
</dbReference>
<dbReference type="InterPro" id="IPR036390">
    <property type="entry name" value="WH_DNA-bd_sf"/>
</dbReference>
<keyword evidence="4" id="KW-1185">Reference proteome</keyword>
<proteinExistence type="inferred from homology"/>
<dbReference type="Gene3D" id="3.30.420.40">
    <property type="match status" value="2"/>
</dbReference>
<dbReference type="InterPro" id="IPR011991">
    <property type="entry name" value="ArsR-like_HTH"/>
</dbReference>
<evidence type="ECO:0000256" key="1">
    <source>
        <dbReference type="ARBA" id="ARBA00006479"/>
    </source>
</evidence>
<dbReference type="CDD" id="cd23763">
    <property type="entry name" value="ASKHA_ATPase_ROK"/>
    <property type="match status" value="1"/>
</dbReference>
<dbReference type="SUPFAM" id="SSF53067">
    <property type="entry name" value="Actin-like ATPase domain"/>
    <property type="match status" value="1"/>
</dbReference>